<feature type="transmembrane region" description="Helical" evidence="6">
    <location>
        <begin position="505"/>
        <end position="525"/>
    </location>
</feature>
<evidence type="ECO:0000256" key="6">
    <source>
        <dbReference type="SAM" id="Phobius"/>
    </source>
</evidence>
<dbReference type="Proteomes" id="UP000184300">
    <property type="component" value="Unassembled WGS sequence"/>
</dbReference>
<keyword evidence="4 6" id="KW-0472">Membrane</keyword>
<dbReference type="VEuPathDB" id="FungiDB:ASPGLDRAFT_39706"/>
<organism evidence="7 8">
    <name type="scientific">Aspergillus glaucus CBS 516.65</name>
    <dbReference type="NCBI Taxonomy" id="1160497"/>
    <lineage>
        <taxon>Eukaryota</taxon>
        <taxon>Fungi</taxon>
        <taxon>Dikarya</taxon>
        <taxon>Ascomycota</taxon>
        <taxon>Pezizomycotina</taxon>
        <taxon>Eurotiomycetes</taxon>
        <taxon>Eurotiomycetidae</taxon>
        <taxon>Eurotiales</taxon>
        <taxon>Aspergillaceae</taxon>
        <taxon>Aspergillus</taxon>
        <taxon>Aspergillus subgen. Aspergillus</taxon>
    </lineage>
</organism>
<feature type="transmembrane region" description="Helical" evidence="6">
    <location>
        <begin position="545"/>
        <end position="564"/>
    </location>
</feature>
<feature type="compositionally biased region" description="Low complexity" evidence="5">
    <location>
        <begin position="326"/>
        <end position="335"/>
    </location>
</feature>
<feature type="compositionally biased region" description="Acidic residues" evidence="5">
    <location>
        <begin position="312"/>
        <end position="325"/>
    </location>
</feature>
<name>A0A1L9V6Q3_ASPGL</name>
<keyword evidence="2 6" id="KW-0812">Transmembrane</keyword>
<evidence type="ECO:0000256" key="2">
    <source>
        <dbReference type="ARBA" id="ARBA00022692"/>
    </source>
</evidence>
<keyword evidence="8" id="KW-1185">Reference proteome</keyword>
<dbReference type="GO" id="GO:0016020">
    <property type="term" value="C:membrane"/>
    <property type="evidence" value="ECO:0007669"/>
    <property type="project" value="UniProtKB-SubCell"/>
</dbReference>
<dbReference type="InterPro" id="IPR045863">
    <property type="entry name" value="CorA_TM1_TM2"/>
</dbReference>
<gene>
    <name evidence="7" type="ORF">ASPGLDRAFT_39706</name>
</gene>
<dbReference type="EMBL" id="KV878916">
    <property type="protein sequence ID" value="OJJ79600.1"/>
    <property type="molecule type" value="Genomic_DNA"/>
</dbReference>
<proteinExistence type="predicted"/>
<dbReference type="OrthoDB" id="5430750at2759"/>
<protein>
    <submittedName>
        <fullName evidence="7">Uncharacterized protein</fullName>
    </submittedName>
</protein>
<dbReference type="GO" id="GO:0046873">
    <property type="term" value="F:metal ion transmembrane transporter activity"/>
    <property type="evidence" value="ECO:0007669"/>
    <property type="project" value="InterPro"/>
</dbReference>
<evidence type="ECO:0000313" key="8">
    <source>
        <dbReference type="Proteomes" id="UP000184300"/>
    </source>
</evidence>
<evidence type="ECO:0000256" key="1">
    <source>
        <dbReference type="ARBA" id="ARBA00004141"/>
    </source>
</evidence>
<keyword evidence="3 6" id="KW-1133">Transmembrane helix</keyword>
<dbReference type="Pfam" id="PF01544">
    <property type="entry name" value="CorA"/>
    <property type="match status" value="1"/>
</dbReference>
<evidence type="ECO:0000313" key="7">
    <source>
        <dbReference type="EMBL" id="OJJ79600.1"/>
    </source>
</evidence>
<dbReference type="AlphaFoldDB" id="A0A1L9V6Q3"/>
<reference evidence="8" key="1">
    <citation type="journal article" date="2017" name="Genome Biol.">
        <title>Comparative genomics reveals high biological diversity and specific adaptations in the industrially and medically important fungal genus Aspergillus.</title>
        <authorList>
            <person name="de Vries R.P."/>
            <person name="Riley R."/>
            <person name="Wiebenga A."/>
            <person name="Aguilar-Osorio G."/>
            <person name="Amillis S."/>
            <person name="Uchima C.A."/>
            <person name="Anderluh G."/>
            <person name="Asadollahi M."/>
            <person name="Askin M."/>
            <person name="Barry K."/>
            <person name="Battaglia E."/>
            <person name="Bayram O."/>
            <person name="Benocci T."/>
            <person name="Braus-Stromeyer S.A."/>
            <person name="Caldana C."/>
            <person name="Canovas D."/>
            <person name="Cerqueira G.C."/>
            <person name="Chen F."/>
            <person name="Chen W."/>
            <person name="Choi C."/>
            <person name="Clum A."/>
            <person name="Dos Santos R.A."/>
            <person name="Damasio A.R."/>
            <person name="Diallinas G."/>
            <person name="Emri T."/>
            <person name="Fekete E."/>
            <person name="Flipphi M."/>
            <person name="Freyberg S."/>
            <person name="Gallo A."/>
            <person name="Gournas C."/>
            <person name="Habgood R."/>
            <person name="Hainaut M."/>
            <person name="Harispe M.L."/>
            <person name="Henrissat B."/>
            <person name="Hilden K.S."/>
            <person name="Hope R."/>
            <person name="Hossain A."/>
            <person name="Karabika E."/>
            <person name="Karaffa L."/>
            <person name="Karanyi Z."/>
            <person name="Krasevec N."/>
            <person name="Kuo A."/>
            <person name="Kusch H."/>
            <person name="LaButti K."/>
            <person name="Lagendijk E.L."/>
            <person name="Lapidus A."/>
            <person name="Levasseur A."/>
            <person name="Lindquist E."/>
            <person name="Lipzen A."/>
            <person name="Logrieco A.F."/>
            <person name="MacCabe A."/>
            <person name="Maekelae M.R."/>
            <person name="Malavazi I."/>
            <person name="Melin P."/>
            <person name="Meyer V."/>
            <person name="Mielnichuk N."/>
            <person name="Miskei M."/>
            <person name="Molnar A.P."/>
            <person name="Mule G."/>
            <person name="Ngan C.Y."/>
            <person name="Orejas M."/>
            <person name="Orosz E."/>
            <person name="Ouedraogo J.P."/>
            <person name="Overkamp K.M."/>
            <person name="Park H.-S."/>
            <person name="Perrone G."/>
            <person name="Piumi F."/>
            <person name="Punt P.J."/>
            <person name="Ram A.F."/>
            <person name="Ramon A."/>
            <person name="Rauscher S."/>
            <person name="Record E."/>
            <person name="Riano-Pachon D.M."/>
            <person name="Robert V."/>
            <person name="Roehrig J."/>
            <person name="Ruller R."/>
            <person name="Salamov A."/>
            <person name="Salih N.S."/>
            <person name="Samson R.A."/>
            <person name="Sandor E."/>
            <person name="Sanguinetti M."/>
            <person name="Schuetze T."/>
            <person name="Sepcic K."/>
            <person name="Shelest E."/>
            <person name="Sherlock G."/>
            <person name="Sophianopoulou V."/>
            <person name="Squina F.M."/>
            <person name="Sun H."/>
            <person name="Susca A."/>
            <person name="Todd R.B."/>
            <person name="Tsang A."/>
            <person name="Unkles S.E."/>
            <person name="van de Wiele N."/>
            <person name="van Rossen-Uffink D."/>
            <person name="Oliveira J.V."/>
            <person name="Vesth T.C."/>
            <person name="Visser J."/>
            <person name="Yu J.-H."/>
            <person name="Zhou M."/>
            <person name="Andersen M.R."/>
            <person name="Archer D.B."/>
            <person name="Baker S.E."/>
            <person name="Benoit I."/>
            <person name="Brakhage A.A."/>
            <person name="Braus G.H."/>
            <person name="Fischer R."/>
            <person name="Frisvad J.C."/>
            <person name="Goldman G.H."/>
            <person name="Houbraken J."/>
            <person name="Oakley B."/>
            <person name="Pocsi I."/>
            <person name="Scazzocchio C."/>
            <person name="Seiboth B."/>
            <person name="vanKuyk P.A."/>
            <person name="Wortman J."/>
            <person name="Dyer P.S."/>
            <person name="Grigoriev I.V."/>
        </authorList>
    </citation>
    <scope>NUCLEOTIDE SEQUENCE [LARGE SCALE GENOMIC DNA]</scope>
    <source>
        <strain evidence="8">CBS 516.65</strain>
    </source>
</reference>
<evidence type="ECO:0000256" key="4">
    <source>
        <dbReference type="ARBA" id="ARBA00023136"/>
    </source>
</evidence>
<feature type="compositionally biased region" description="Polar residues" evidence="5">
    <location>
        <begin position="287"/>
        <end position="311"/>
    </location>
</feature>
<evidence type="ECO:0000256" key="3">
    <source>
        <dbReference type="ARBA" id="ARBA00022989"/>
    </source>
</evidence>
<feature type="region of interest" description="Disordered" evidence="5">
    <location>
        <begin position="263"/>
        <end position="338"/>
    </location>
</feature>
<evidence type="ECO:0000256" key="5">
    <source>
        <dbReference type="SAM" id="MobiDB-lite"/>
    </source>
</evidence>
<accession>A0A1L9V6Q3</accession>
<dbReference type="Gene3D" id="1.20.58.340">
    <property type="entry name" value="Magnesium transport protein CorA, transmembrane region"/>
    <property type="match status" value="1"/>
</dbReference>
<dbReference type="GeneID" id="34461377"/>
<comment type="subcellular location">
    <subcellularLocation>
        <location evidence="1">Membrane</location>
        <topology evidence="1">Multi-pass membrane protein</topology>
    </subcellularLocation>
</comment>
<dbReference type="SUPFAM" id="SSF144083">
    <property type="entry name" value="Magnesium transport protein CorA, transmembrane region"/>
    <property type="match status" value="1"/>
</dbReference>
<dbReference type="InterPro" id="IPR002523">
    <property type="entry name" value="MgTranspt_CorA/ZnTranspt_ZntB"/>
</dbReference>
<dbReference type="RefSeq" id="XP_022396298.1">
    <property type="nucleotide sequence ID" value="XM_022545116.1"/>
</dbReference>
<sequence length="577" mass="64478">MERIDTFIQRPKTVEGSYYIPPLYVLEAAKFQAEIDETRLESHDIGQGEGISKGSAGVKQPIFKWPIKENIDESVDGFPRAIGPEVSSEYKPTPKQQMRALLAHLHYKLIYASGAFVAQHYNNLPLRTKSDVEKEITILHESHYLNNHIFALLVSFVHRLSHVLGCFIDEDYDCIVKGKVWAATHAVVQTFKSPYKDVLFSFHCSVFVIPLHTITDRIQKLRDGLFGVEKLYIPRSIEKVFLTTVLLRMNTSQEASRLMRKIDQEGGDSSSASPSPIHDEPPDQRSALVQSQTETAPFQERGTQTESPSLSTDEEDTQDDNEDDCSTTSTSSTSSLRLRDPEKAFSRVMCLQGNLILDYLDGAQDECCAMFSPENEEESSYNGIDRGKIIALVLQSVLQGHSTCESIPKLDVEEIYVTYTTHLQLKAWSTPSKSLLVDVNLLREELGIIIKNISSQLSVIKGLRKSRYIAPNYGGSDTGSDSESGMSMTICQRVEIIQEDHGKAILVFTIVATIFLPLSFVSSYLGMNTADIRDMEPSQALFWEVAAPFTAVVVVAVLTVAYNVNRIMGWIRRTGAT</sequence>
<dbReference type="STRING" id="1160497.A0A1L9V6Q3"/>